<dbReference type="EMBL" id="CCYD01002371">
    <property type="protein sequence ID" value="CEG46887.1"/>
    <property type="molecule type" value="Genomic_DNA"/>
</dbReference>
<evidence type="ECO:0000313" key="2">
    <source>
        <dbReference type="Proteomes" id="UP000054928"/>
    </source>
</evidence>
<keyword evidence="2" id="KW-1185">Reference proteome</keyword>
<protein>
    <submittedName>
        <fullName evidence="1">Uncharacterized protein</fullName>
    </submittedName>
</protein>
<reference evidence="2" key="1">
    <citation type="submission" date="2014-09" db="EMBL/GenBank/DDBJ databases">
        <authorList>
            <person name="Sharma Rahul"/>
            <person name="Thines Marco"/>
        </authorList>
    </citation>
    <scope>NUCLEOTIDE SEQUENCE [LARGE SCALE GENOMIC DNA]</scope>
</reference>
<dbReference type="RefSeq" id="XP_024583256.1">
    <property type="nucleotide sequence ID" value="XM_024717793.1"/>
</dbReference>
<dbReference type="AlphaFoldDB" id="A0A0P1B092"/>
<name>A0A0P1B092_PLAHL</name>
<dbReference type="Proteomes" id="UP000054928">
    <property type="component" value="Unassembled WGS sequence"/>
</dbReference>
<dbReference type="GeneID" id="36398616"/>
<sequence length="108" mass="12063">MFVGNLVTPKSSFTPSYSKAPTVVASFLPQLLLFPENSAYFTAMMPSYRLLERPARSQASCRPCPPKIRRRCVSAAAAAVFSRSSLMNLHDVLYNVRRTWYPGACVSR</sequence>
<evidence type="ECO:0000313" key="1">
    <source>
        <dbReference type="EMBL" id="CEG46887.1"/>
    </source>
</evidence>
<proteinExistence type="predicted"/>
<organism evidence="1 2">
    <name type="scientific">Plasmopara halstedii</name>
    <name type="common">Downy mildew of sunflower</name>
    <dbReference type="NCBI Taxonomy" id="4781"/>
    <lineage>
        <taxon>Eukaryota</taxon>
        <taxon>Sar</taxon>
        <taxon>Stramenopiles</taxon>
        <taxon>Oomycota</taxon>
        <taxon>Peronosporomycetes</taxon>
        <taxon>Peronosporales</taxon>
        <taxon>Peronosporaceae</taxon>
        <taxon>Plasmopara</taxon>
    </lineage>
</organism>
<accession>A0A0P1B092</accession>